<dbReference type="EMBL" id="CP036290">
    <property type="protein sequence ID" value="QDU85727.1"/>
    <property type="molecule type" value="Genomic_DNA"/>
</dbReference>
<name>A0A518D2M9_9BACT</name>
<dbReference type="SUPFAM" id="SSF103088">
    <property type="entry name" value="OmpA-like"/>
    <property type="match status" value="1"/>
</dbReference>
<feature type="coiled-coil region" evidence="2">
    <location>
        <begin position="38"/>
        <end position="79"/>
    </location>
</feature>
<evidence type="ECO:0000313" key="5">
    <source>
        <dbReference type="EMBL" id="QDU85727.1"/>
    </source>
</evidence>
<feature type="signal peptide" evidence="3">
    <location>
        <begin position="1"/>
        <end position="33"/>
    </location>
</feature>
<evidence type="ECO:0000256" key="1">
    <source>
        <dbReference type="PROSITE-ProRule" id="PRU00473"/>
    </source>
</evidence>
<dbReference type="Pfam" id="PF00691">
    <property type="entry name" value="OmpA"/>
    <property type="match status" value="1"/>
</dbReference>
<proteinExistence type="predicted"/>
<dbReference type="InterPro" id="IPR050330">
    <property type="entry name" value="Bact_OuterMem_StrucFunc"/>
</dbReference>
<dbReference type="RefSeq" id="WP_419185949.1">
    <property type="nucleotide sequence ID" value="NZ_CP036290.1"/>
</dbReference>
<keyword evidence="1" id="KW-0472">Membrane</keyword>
<organism evidence="5 6">
    <name type="scientific">Rohdeia mirabilis</name>
    <dbReference type="NCBI Taxonomy" id="2528008"/>
    <lineage>
        <taxon>Bacteria</taxon>
        <taxon>Pseudomonadati</taxon>
        <taxon>Planctomycetota</taxon>
        <taxon>Planctomycetia</taxon>
        <taxon>Planctomycetia incertae sedis</taxon>
        <taxon>Rohdeia</taxon>
    </lineage>
</organism>
<dbReference type="Proteomes" id="UP000319342">
    <property type="component" value="Chromosome"/>
</dbReference>
<gene>
    <name evidence="5" type="primary">yiaD</name>
    <name evidence="5" type="ORF">Pla163_28600</name>
</gene>
<dbReference type="PROSITE" id="PS51123">
    <property type="entry name" value="OMPA_2"/>
    <property type="match status" value="1"/>
</dbReference>
<evidence type="ECO:0000259" key="4">
    <source>
        <dbReference type="PROSITE" id="PS51123"/>
    </source>
</evidence>
<accession>A0A518D2M9</accession>
<feature type="chain" id="PRO_5022235618" evidence="3">
    <location>
        <begin position="34"/>
        <end position="228"/>
    </location>
</feature>
<dbReference type="PANTHER" id="PTHR30329:SF21">
    <property type="entry name" value="LIPOPROTEIN YIAD-RELATED"/>
    <property type="match status" value="1"/>
</dbReference>
<dbReference type="PANTHER" id="PTHR30329">
    <property type="entry name" value="STATOR ELEMENT OF FLAGELLAR MOTOR COMPLEX"/>
    <property type="match status" value="1"/>
</dbReference>
<sequence length="228" mass="24830" precursor="true">MSVPTSRTVAPRRSRLLALAVVALVAPFTSGCATQQALQAYQDEVITLRDENSRLKSEKLELERQVNTYESELSSLDARLRDASAPLPTPNFSELTNAGMEVSMRGQDLVISIPAGITFASGSASLSPGGQDAVRLVATRLRNEYPSAEYWIEGHTDTDQPTKSKFSSNRELSIARARSVHSFLVEQCSVSDANCIVAGHGEYRPIADNSSAGGKARNRRVEIVVHRR</sequence>
<dbReference type="InterPro" id="IPR036737">
    <property type="entry name" value="OmpA-like_sf"/>
</dbReference>
<feature type="domain" description="OmpA-like" evidence="4">
    <location>
        <begin position="106"/>
        <end position="228"/>
    </location>
</feature>
<reference evidence="5 6" key="1">
    <citation type="submission" date="2019-02" db="EMBL/GenBank/DDBJ databases">
        <title>Deep-cultivation of Planctomycetes and their phenomic and genomic characterization uncovers novel biology.</title>
        <authorList>
            <person name="Wiegand S."/>
            <person name="Jogler M."/>
            <person name="Boedeker C."/>
            <person name="Pinto D."/>
            <person name="Vollmers J."/>
            <person name="Rivas-Marin E."/>
            <person name="Kohn T."/>
            <person name="Peeters S.H."/>
            <person name="Heuer A."/>
            <person name="Rast P."/>
            <person name="Oberbeckmann S."/>
            <person name="Bunk B."/>
            <person name="Jeske O."/>
            <person name="Meyerdierks A."/>
            <person name="Storesund J.E."/>
            <person name="Kallscheuer N."/>
            <person name="Luecker S."/>
            <person name="Lage O.M."/>
            <person name="Pohl T."/>
            <person name="Merkel B.J."/>
            <person name="Hornburger P."/>
            <person name="Mueller R.-W."/>
            <person name="Bruemmer F."/>
            <person name="Labrenz M."/>
            <person name="Spormann A.M."/>
            <person name="Op den Camp H."/>
            <person name="Overmann J."/>
            <person name="Amann R."/>
            <person name="Jetten M.S.M."/>
            <person name="Mascher T."/>
            <person name="Medema M.H."/>
            <person name="Devos D.P."/>
            <person name="Kaster A.-K."/>
            <person name="Ovreas L."/>
            <person name="Rohde M."/>
            <person name="Galperin M.Y."/>
            <person name="Jogler C."/>
        </authorList>
    </citation>
    <scope>NUCLEOTIDE SEQUENCE [LARGE SCALE GENOMIC DNA]</scope>
    <source>
        <strain evidence="5 6">Pla163</strain>
    </source>
</reference>
<evidence type="ECO:0000256" key="3">
    <source>
        <dbReference type="SAM" id="SignalP"/>
    </source>
</evidence>
<evidence type="ECO:0000313" key="6">
    <source>
        <dbReference type="Proteomes" id="UP000319342"/>
    </source>
</evidence>
<dbReference type="AlphaFoldDB" id="A0A518D2M9"/>
<protein>
    <submittedName>
        <fullName evidence="5">Putative lipoprotein YiaD</fullName>
    </submittedName>
</protein>
<dbReference type="InterPro" id="IPR006665">
    <property type="entry name" value="OmpA-like"/>
</dbReference>
<keyword evidence="2" id="KW-0175">Coiled coil</keyword>
<dbReference type="PROSITE" id="PS51257">
    <property type="entry name" value="PROKAR_LIPOPROTEIN"/>
    <property type="match status" value="1"/>
</dbReference>
<dbReference type="Gene3D" id="3.30.1330.60">
    <property type="entry name" value="OmpA-like domain"/>
    <property type="match status" value="1"/>
</dbReference>
<keyword evidence="3" id="KW-0732">Signal</keyword>
<dbReference type="CDD" id="cd07185">
    <property type="entry name" value="OmpA_C-like"/>
    <property type="match status" value="1"/>
</dbReference>
<dbReference type="GO" id="GO:0016020">
    <property type="term" value="C:membrane"/>
    <property type="evidence" value="ECO:0007669"/>
    <property type="project" value="UniProtKB-UniRule"/>
</dbReference>
<evidence type="ECO:0000256" key="2">
    <source>
        <dbReference type="SAM" id="Coils"/>
    </source>
</evidence>
<keyword evidence="6" id="KW-1185">Reference proteome</keyword>
<keyword evidence="5" id="KW-0449">Lipoprotein</keyword>